<dbReference type="EMBL" id="MN738876">
    <property type="protein sequence ID" value="QHT29377.1"/>
    <property type="molecule type" value="Genomic_DNA"/>
</dbReference>
<evidence type="ECO:0000313" key="1">
    <source>
        <dbReference type="EMBL" id="QHT29377.1"/>
    </source>
</evidence>
<accession>A0A6C0EJZ7</accession>
<dbReference type="AlphaFoldDB" id="A0A6C0EJZ7"/>
<name>A0A6C0EJZ7_9ZZZZ</name>
<organism evidence="1">
    <name type="scientific">viral metagenome</name>
    <dbReference type="NCBI Taxonomy" id="1070528"/>
    <lineage>
        <taxon>unclassified sequences</taxon>
        <taxon>metagenomes</taxon>
        <taxon>organismal metagenomes</taxon>
    </lineage>
</organism>
<sequence>MSTDQKICLIKDDDTTTYCFILWKLYNQIVSGDTRNPYTGKPFLDKDIRKLFTMYSNLGPWEKLRHEQQPFYKTRGLSPPVVMGLKLMQFGVVARPPDDFGVGPFLLIGTIPSVPKNLEGLLAARLGINADIIVSPRKIDTVVNLRDYKGRVIACNIWDEDCKLPDVMWSGVYFNHIPPVSRERVTLVLSRLITRVAKGGFLIYQTDIKAGLEEGEKLKRFMKSISERLNAVSGLARWNDGIYGWLVMRSN</sequence>
<proteinExistence type="predicted"/>
<protein>
    <submittedName>
        <fullName evidence="1">Uncharacterized protein</fullName>
    </submittedName>
</protein>
<reference evidence="1" key="1">
    <citation type="journal article" date="2020" name="Nature">
        <title>Giant virus diversity and host interactions through global metagenomics.</title>
        <authorList>
            <person name="Schulz F."/>
            <person name="Roux S."/>
            <person name="Paez-Espino D."/>
            <person name="Jungbluth S."/>
            <person name="Walsh D.A."/>
            <person name="Denef V.J."/>
            <person name="McMahon K.D."/>
            <person name="Konstantinidis K.T."/>
            <person name="Eloe-Fadrosh E.A."/>
            <person name="Kyrpides N.C."/>
            <person name="Woyke T."/>
        </authorList>
    </citation>
    <scope>NUCLEOTIDE SEQUENCE</scope>
    <source>
        <strain evidence="1">GVMAG-M-3300005589-24</strain>
    </source>
</reference>